<dbReference type="EMBL" id="JBJQOH010000002">
    <property type="protein sequence ID" value="KAL3698654.1"/>
    <property type="molecule type" value="Genomic_DNA"/>
</dbReference>
<dbReference type="InterPro" id="IPR011989">
    <property type="entry name" value="ARM-like"/>
</dbReference>
<dbReference type="InterPro" id="IPR016024">
    <property type="entry name" value="ARM-type_fold"/>
</dbReference>
<comment type="caution">
    <text evidence="1">The sequence shown here is derived from an EMBL/GenBank/DDBJ whole genome shotgun (WGS) entry which is preliminary data.</text>
</comment>
<dbReference type="InterPro" id="IPR044968">
    <property type="entry name" value="PRD1"/>
</dbReference>
<dbReference type="SUPFAM" id="SSF48371">
    <property type="entry name" value="ARM repeat"/>
    <property type="match status" value="1"/>
</dbReference>
<accession>A0ABD3I7Y9</accession>
<keyword evidence="2" id="KW-1185">Reference proteome</keyword>
<sequence length="981" mass="110059">MDLFIRDSEDEEDEGSCPEGHRLSFSLQREDGLEICLSCLCGRISDRSALLVDRGNIITEFQMELKDAHFASALITYHDTLLVSPLCDVMVSSGDTIFTKSVMDLIFTLCKLAEHHGKSLVKDFIIEMARQISIPSTWNRMEYRTLHLMGLLLEMYSKESIYLPDAIKTHRNFLPNLIISLIGDPRAEIHGGAIFVLLKVASFQEGAEALVRCCPQACEEVIDTLLRCDSDELRINSLALLTILGERGLLTSGFMCAPPEDERKEFSAFHGSQASQTSPLARSFIQALKGCFLSSDAQVQASSLGLMSMVYSDQTRSHEQIQLFAEEGIVNYVLESLKISEEQETVQSSAVGLLALLSCERHLYMQRFPLVLQTLVPILDKSVGSLSFKLQKDILDLICTGIVDQPVTLLPAQSNRVCSEIEVIASLEQHLLLNEDSTLAETVASDQTLKNFLSLFVRGKTVRAMCNILSSYEAERILVEILMESRDRRLLCWETPKEIFRWFLQTDSLTNFTLSQLRIWFTSDEHLGAENLEQTAGSPPGGKRGYELLNTFAEILGEDPCFTKVPLSLFHWVYHEGTYDEIKVVLRLILRLARMVPGLGLELLYASFEENLQLLLQDRPNMGEVTELRRLCLELLFHMLQLQSIPGAILKRSWLDVAKLASATLDEGMLAHISVVNMILFKSSEEDGPVEAANLLACNKDLCSVVEQHIVMASSQSDKLMKTCFGSSEGQIPCSAMVFHLLRLRWALKNKDTMPDQPTAYFGFESSEWPTTDGRCETYAASVTCKELCRIMYCRTSTLKLLASMCIVEAFSQLDLSDSSDSVNPVKILELPNHLHTSLTICLQGCVLEDSLLVRRYASWCLYLLMHSPALSPQQRRLTASSAWNRMYVEHAIRKSIYDGRRLSNVTDTNEMAQILESIRHSETGEMLPRVLLALLVKSGPKITGNVCPEFDVKMFCCGTGDASYVSVIDNFFQDNGRFPN</sequence>
<dbReference type="Gene3D" id="1.25.10.10">
    <property type="entry name" value="Leucine-rich Repeat Variant"/>
    <property type="match status" value="1"/>
</dbReference>
<dbReference type="PANTHER" id="PTHR36379">
    <property type="entry name" value="PROTEIN PRD1"/>
    <property type="match status" value="1"/>
</dbReference>
<reference evidence="1 2" key="1">
    <citation type="submission" date="2024-09" db="EMBL/GenBank/DDBJ databases">
        <title>Chromosome-scale assembly of Riccia sorocarpa.</title>
        <authorList>
            <person name="Paukszto L."/>
        </authorList>
    </citation>
    <scope>NUCLEOTIDE SEQUENCE [LARGE SCALE GENOMIC DNA]</scope>
    <source>
        <strain evidence="1">LP-2024</strain>
        <tissue evidence="1">Aerial parts of the thallus</tissue>
    </source>
</reference>
<dbReference type="PANTHER" id="PTHR36379:SF1">
    <property type="entry name" value="PUTATIVE RECOMBINATION INITIATION DEFECT 1-RELATED"/>
    <property type="match status" value="1"/>
</dbReference>
<organism evidence="1 2">
    <name type="scientific">Riccia sorocarpa</name>
    <dbReference type="NCBI Taxonomy" id="122646"/>
    <lineage>
        <taxon>Eukaryota</taxon>
        <taxon>Viridiplantae</taxon>
        <taxon>Streptophyta</taxon>
        <taxon>Embryophyta</taxon>
        <taxon>Marchantiophyta</taxon>
        <taxon>Marchantiopsida</taxon>
        <taxon>Marchantiidae</taxon>
        <taxon>Marchantiales</taxon>
        <taxon>Ricciaceae</taxon>
        <taxon>Riccia</taxon>
    </lineage>
</organism>
<proteinExistence type="predicted"/>
<evidence type="ECO:0000313" key="2">
    <source>
        <dbReference type="Proteomes" id="UP001633002"/>
    </source>
</evidence>
<name>A0ABD3I7Y9_9MARC</name>
<evidence type="ECO:0000313" key="1">
    <source>
        <dbReference type="EMBL" id="KAL3698654.1"/>
    </source>
</evidence>
<dbReference type="Proteomes" id="UP001633002">
    <property type="component" value="Unassembled WGS sequence"/>
</dbReference>
<gene>
    <name evidence="1" type="ORF">R1sor_012730</name>
</gene>
<protein>
    <submittedName>
        <fullName evidence="1">Uncharacterized protein</fullName>
    </submittedName>
</protein>
<dbReference type="AlphaFoldDB" id="A0ABD3I7Y9"/>